<feature type="transmembrane region" description="Helical" evidence="1">
    <location>
        <begin position="35"/>
        <end position="52"/>
    </location>
</feature>
<gene>
    <name evidence="2" type="primary">ND4L</name>
</gene>
<dbReference type="EMBL" id="LC171980">
    <property type="protein sequence ID" value="BBA10316.1"/>
    <property type="molecule type" value="Genomic_DNA"/>
</dbReference>
<dbReference type="AlphaFoldDB" id="A0A224ABK2"/>
<name>A0A224ABK2_9EUPU</name>
<accession>A0A224ABK2</accession>
<keyword evidence="1" id="KW-1133">Transmembrane helix</keyword>
<protein>
    <submittedName>
        <fullName evidence="2">NADH dehydrogenase subunit 4L</fullName>
    </submittedName>
</protein>
<keyword evidence="2" id="KW-0496">Mitochondrion</keyword>
<proteinExistence type="predicted"/>
<evidence type="ECO:0000313" key="2">
    <source>
        <dbReference type="EMBL" id="BBA10316.1"/>
    </source>
</evidence>
<keyword evidence="1" id="KW-0812">Transmembrane</keyword>
<geneLocation type="mitochondrion" evidence="2"/>
<organism evidence="2">
    <name type="scientific">Synprosphyma basilissa planicollis</name>
    <dbReference type="NCBI Taxonomy" id="1885900"/>
    <lineage>
        <taxon>Eukaryota</taxon>
        <taxon>Metazoa</taxon>
        <taxon>Spiralia</taxon>
        <taxon>Lophotrochozoa</taxon>
        <taxon>Mollusca</taxon>
        <taxon>Gastropoda</taxon>
        <taxon>Heterobranchia</taxon>
        <taxon>Euthyneura</taxon>
        <taxon>Panpulmonata</taxon>
        <taxon>Eupulmonata</taxon>
        <taxon>Stylommatophora</taxon>
        <taxon>Helicina</taxon>
        <taxon>Clausilioidea</taxon>
        <taxon>Clausiliidae</taxon>
        <taxon>Phaedusinae</taxon>
        <taxon>Synprosphyma</taxon>
    </lineage>
</organism>
<dbReference type="Gene3D" id="1.10.287.3510">
    <property type="match status" value="1"/>
</dbReference>
<feature type="transmembrane region" description="Helical" evidence="1">
    <location>
        <begin position="58"/>
        <end position="78"/>
    </location>
</feature>
<evidence type="ECO:0000256" key="1">
    <source>
        <dbReference type="SAM" id="Phobius"/>
    </source>
</evidence>
<sequence length="93" mass="10503">MITLNNIFVLVLLCALFSLYHNMKTFLLALLKLEFLQLIIIIYSLLMFMTISTMSYTIILLTLSVCEAGVGLSILISYMSFHGNDYVKGVTKV</sequence>
<reference evidence="2" key="1">
    <citation type="journal article" date="2017" name="Zool. J. Linn. Soc.">
        <title>Molecular phylogeny, frequent parallel evolution and new system of Japanese clausiliid land snails (Gastropoda: Stylommatophora).</title>
        <authorList>
            <person name="Motochin R."/>
            <person name="Wang M."/>
            <person name="Ueshima R."/>
        </authorList>
    </citation>
    <scope>NUCLEOTIDE SEQUENCE</scope>
    <source>
        <strain evidence="2">AG710</strain>
        <tissue evidence="2">Muscle</tissue>
    </source>
</reference>
<feature type="transmembrane region" description="Helical" evidence="1">
    <location>
        <begin position="6"/>
        <end position="23"/>
    </location>
</feature>
<keyword evidence="1" id="KW-0472">Membrane</keyword>